<evidence type="ECO:0000256" key="4">
    <source>
        <dbReference type="SAM" id="MobiDB-lite"/>
    </source>
</evidence>
<dbReference type="PROSITE" id="PS50003">
    <property type="entry name" value="PH_DOMAIN"/>
    <property type="match status" value="1"/>
</dbReference>
<dbReference type="GO" id="GO:0005794">
    <property type="term" value="C:Golgi apparatus"/>
    <property type="evidence" value="ECO:0007669"/>
    <property type="project" value="TreeGrafter"/>
</dbReference>
<feature type="region of interest" description="Disordered" evidence="4">
    <location>
        <begin position="377"/>
        <end position="399"/>
    </location>
</feature>
<keyword evidence="2" id="KW-0445">Lipid transport</keyword>
<dbReference type="Gene3D" id="2.30.29.30">
    <property type="entry name" value="Pleckstrin-homology domain (PH domain)/Phosphotyrosine-binding domain (PTB)"/>
    <property type="match status" value="1"/>
</dbReference>
<accession>A0AAD4PLR4</accession>
<dbReference type="InterPro" id="IPR001849">
    <property type="entry name" value="PH_domain"/>
</dbReference>
<dbReference type="AlphaFoldDB" id="A0AAD4PLR4"/>
<dbReference type="Pfam" id="PF01237">
    <property type="entry name" value="Oxysterol_BP"/>
    <property type="match status" value="2"/>
</dbReference>
<dbReference type="EMBL" id="JAJJHW010002585">
    <property type="protein sequence ID" value="KAH8372379.1"/>
    <property type="molecule type" value="Genomic_DNA"/>
</dbReference>
<feature type="region of interest" description="Disordered" evidence="4">
    <location>
        <begin position="274"/>
        <end position="294"/>
    </location>
</feature>
<evidence type="ECO:0000259" key="5">
    <source>
        <dbReference type="PROSITE" id="PS50003"/>
    </source>
</evidence>
<evidence type="ECO:0000313" key="6">
    <source>
        <dbReference type="EMBL" id="KAH8372379.1"/>
    </source>
</evidence>
<dbReference type="PANTHER" id="PTHR10972:SF200">
    <property type="entry name" value="OXYSTEROL-BINDING PROTEIN-RELATED PROTEIN 9"/>
    <property type="match status" value="1"/>
</dbReference>
<feature type="region of interest" description="Disordered" evidence="4">
    <location>
        <begin position="335"/>
        <end position="354"/>
    </location>
</feature>
<evidence type="ECO:0000256" key="1">
    <source>
        <dbReference type="ARBA" id="ARBA00022448"/>
    </source>
</evidence>
<dbReference type="InterPro" id="IPR037239">
    <property type="entry name" value="OSBP_sf"/>
</dbReference>
<evidence type="ECO:0000313" key="7">
    <source>
        <dbReference type="Proteomes" id="UP001200034"/>
    </source>
</evidence>
<dbReference type="InterPro" id="IPR011993">
    <property type="entry name" value="PH-like_dom_sf"/>
</dbReference>
<evidence type="ECO:0000256" key="3">
    <source>
        <dbReference type="ARBA" id="ARBA00023121"/>
    </source>
</evidence>
<keyword evidence="7" id="KW-1185">Reference proteome</keyword>
<dbReference type="Gene3D" id="1.10.287.2720">
    <property type="match status" value="1"/>
</dbReference>
<keyword evidence="1" id="KW-0813">Transport</keyword>
<dbReference type="GO" id="GO:0006869">
    <property type="term" value="P:lipid transport"/>
    <property type="evidence" value="ECO:0007669"/>
    <property type="project" value="UniProtKB-KW"/>
</dbReference>
<gene>
    <name evidence="6" type="ORF">KR093_011271</name>
</gene>
<reference evidence="6" key="1">
    <citation type="journal article" date="2021" name="Mol. Ecol. Resour.">
        <title>Phylogenomic analyses of the genus Drosophila reveals genomic signals of climate adaptation.</title>
        <authorList>
            <person name="Li F."/>
            <person name="Rane R.V."/>
            <person name="Luria V."/>
            <person name="Xiong Z."/>
            <person name="Chen J."/>
            <person name="Li Z."/>
            <person name="Catullo R.A."/>
            <person name="Griffin P.C."/>
            <person name="Schiffer M."/>
            <person name="Pearce S."/>
            <person name="Lee S.F."/>
            <person name="McElroy K."/>
            <person name="Stocker A."/>
            <person name="Shirriffs J."/>
            <person name="Cockerell F."/>
            <person name="Coppin C."/>
            <person name="Sgro C.M."/>
            <person name="Karger A."/>
            <person name="Cain J.W."/>
            <person name="Weber J.A."/>
            <person name="Santpere G."/>
            <person name="Kirschner M.W."/>
            <person name="Hoffmann A.A."/>
            <person name="Oakeshott J.G."/>
            <person name="Zhang G."/>
        </authorList>
    </citation>
    <scope>NUCLEOTIDE SEQUENCE</scope>
    <source>
        <strain evidence="6">BGI-SZ-2011g</strain>
    </source>
</reference>
<dbReference type="Gene3D" id="2.40.160.120">
    <property type="match status" value="1"/>
</dbReference>
<dbReference type="SUPFAM" id="SSF50729">
    <property type="entry name" value="PH domain-like"/>
    <property type="match status" value="1"/>
</dbReference>
<dbReference type="Pfam" id="PF00169">
    <property type="entry name" value="PH"/>
    <property type="match status" value="1"/>
</dbReference>
<feature type="domain" description="PH" evidence="5">
    <location>
        <begin position="6"/>
        <end position="113"/>
    </location>
</feature>
<dbReference type="SUPFAM" id="SSF144000">
    <property type="entry name" value="Oxysterol-binding protein-like"/>
    <property type="match status" value="1"/>
</dbReference>
<feature type="compositionally biased region" description="Polar residues" evidence="4">
    <location>
        <begin position="390"/>
        <end position="399"/>
    </location>
</feature>
<organism evidence="6 7">
    <name type="scientific">Drosophila rubida</name>
    <dbReference type="NCBI Taxonomy" id="30044"/>
    <lineage>
        <taxon>Eukaryota</taxon>
        <taxon>Metazoa</taxon>
        <taxon>Ecdysozoa</taxon>
        <taxon>Arthropoda</taxon>
        <taxon>Hexapoda</taxon>
        <taxon>Insecta</taxon>
        <taxon>Pterygota</taxon>
        <taxon>Neoptera</taxon>
        <taxon>Endopterygota</taxon>
        <taxon>Diptera</taxon>
        <taxon>Brachycera</taxon>
        <taxon>Muscomorpha</taxon>
        <taxon>Ephydroidea</taxon>
        <taxon>Drosophilidae</taxon>
        <taxon>Drosophila</taxon>
    </lineage>
</organism>
<dbReference type="InterPro" id="IPR000648">
    <property type="entry name" value="Oxysterol-bd"/>
</dbReference>
<dbReference type="FunFam" id="2.30.29.30:FF:000450">
    <property type="entry name" value="Oxysterol-binding protein"/>
    <property type="match status" value="1"/>
</dbReference>
<dbReference type="SMART" id="SM00233">
    <property type="entry name" value="PH"/>
    <property type="match status" value="1"/>
</dbReference>
<dbReference type="CDD" id="cd13290">
    <property type="entry name" value="PH_ORP9"/>
    <property type="match status" value="1"/>
</dbReference>
<dbReference type="FunFam" id="1.10.287.2720:FF:000001">
    <property type="entry name" value="Oxysterol-binding OBPalpha"/>
    <property type="match status" value="1"/>
</dbReference>
<dbReference type="Proteomes" id="UP001200034">
    <property type="component" value="Unassembled WGS sequence"/>
</dbReference>
<comment type="caution">
    <text evidence="6">The sequence shown here is derived from an EMBL/GenBank/DDBJ whole genome shotgun (WGS) entry which is preliminary data.</text>
</comment>
<dbReference type="GO" id="GO:0032934">
    <property type="term" value="F:sterol binding"/>
    <property type="evidence" value="ECO:0007669"/>
    <property type="project" value="TreeGrafter"/>
</dbReference>
<dbReference type="PANTHER" id="PTHR10972">
    <property type="entry name" value="OXYSTEROL-BINDING PROTEIN-RELATED"/>
    <property type="match status" value="1"/>
</dbReference>
<proteinExistence type="predicted"/>
<keyword evidence="3" id="KW-0446">Lipid-binding</keyword>
<dbReference type="GO" id="GO:0016020">
    <property type="term" value="C:membrane"/>
    <property type="evidence" value="ECO:0007669"/>
    <property type="project" value="TreeGrafter"/>
</dbReference>
<name>A0AAD4PLR4_9MUSC</name>
<protein>
    <recommendedName>
        <fullName evidence="5">PH domain-containing protein</fullName>
    </recommendedName>
</protein>
<sequence length="832" mass="93024">MASTSAGTLEGTLSKWTNVMKGWQYRFFVLDENAGLLSYYTSKEKMMKGVRRGCVRLKDALIGIDDQEDNTFTITVDHKTFHFQASLLIMCWLLARHSDEREQWVRRLEDTIRRHANRSRLCDSQSAFYIAGGYTKESSGKRSNHLELVARRVSEADAYLQLMIEQTNALDRRIAELSDTDEQVKCKALQDNASAMLDHIKHSIVSLQIAKNMAHPINGIYNGPATMTTATAAAAAATMAMASGDAGNSSGNGGAGGGVGGGKSSEAISALKNELGGDDEDDSATENATTAPLGLVVPETSYSSSEGEEDFYDAYDDPFTSLGSSPIGCATRGFVETSPTHEKSPEGYDSTGATTTAVTGATAATTTTSTTAAATVTQATLPEIDETESNKVPSSRSSSYDNGIDYDALYEEEEEMDLSMEAHGSMITHLLSQVKIGMDLTKVVLPTFILERRSLLEMYADYFAHPDLFLKISELDDPRDRIVQVCRWYLSAYHAGRKSAVAKKPYNPILGEVFQCHWDIPGSESEDSKEVHDGPVPWCRRDQLTFLAEQVSHHPPSKSRLFDASILLFDQLLFSSVSAFYAEHYNKKITFTAHVWTKSKFLGLSIGVHNIGEGVVTLVDRSEEYIVTFPNGYGRYIRLKSCPKLHIEIFLVYRSILTVPWIELGGSVEIKCPQTGYYANIEFLTKPFYGGKRNKVSAEIYSPNDKKPFVSIAGEWSGLMEAKWHDKNKTEVFVDVNRIPIFKKQVRPIVEQDEYESRRVWKEVTAGLKFNDIERATNAKFVVEQHQRDQAKVRKEYDLAWEHKHFKPIGENWIYTKPLSQRMYLQEKEAKR</sequence>
<dbReference type="Gene3D" id="6.10.140.1150">
    <property type="match status" value="1"/>
</dbReference>
<evidence type="ECO:0000256" key="2">
    <source>
        <dbReference type="ARBA" id="ARBA00023055"/>
    </source>
</evidence>
<dbReference type="GO" id="GO:0005829">
    <property type="term" value="C:cytosol"/>
    <property type="evidence" value="ECO:0007669"/>
    <property type="project" value="TreeGrafter"/>
</dbReference>